<evidence type="ECO:0000256" key="5">
    <source>
        <dbReference type="ARBA" id="ARBA00011270"/>
    </source>
</evidence>
<dbReference type="Pfam" id="PF00291">
    <property type="entry name" value="PALP"/>
    <property type="match status" value="1"/>
</dbReference>
<evidence type="ECO:0000256" key="12">
    <source>
        <dbReference type="HAMAP-Rule" id="MF_00133"/>
    </source>
</evidence>
<evidence type="ECO:0000256" key="3">
    <source>
        <dbReference type="ARBA" id="ARBA00004733"/>
    </source>
</evidence>
<sequence length="435" mass="46961">MKTSFLLHQEELPRQWYNVLADLDRPLDPPLDPRTHEPLAPDALLALFPRACVEQEVATDRFVDIPEPVQEVYRRWRPTPLQRAANLERVVGTPARIYFKYEGASPTGSHKTNTAVAQAYYNTIEGTKTLATETGAGQWGSALAFACGTFGLGCTVFMVRVSYDQKPYRRAMIRLFGAEIVPSPSDRTAAGRSFLEADPDCPGSLGIAISEAIEAAVRGDGTKYALGSVLNHVLLHQTVIGLEAIRQLDLAGEWPDVVVGCVGGGSNFAGLVLPFFGEARAGRRAQPRFVAVEPRSCPTLTRGACRYDHGDTAKLTPLLKMHTLGADFVPPAIHAGGLRYHGMAPIVSRLVADGVVEPVAYDQVDVFESAVLFARAEGIVPAPETAHAVHAAVELARRCAQRDETQVILIGFSGHGHFDMAAYEAALAGTLQRAA</sequence>
<evidence type="ECO:0000313" key="14">
    <source>
        <dbReference type="EMBL" id="QAA75822.1"/>
    </source>
</evidence>
<evidence type="ECO:0000256" key="2">
    <source>
        <dbReference type="ARBA" id="ARBA00002786"/>
    </source>
</evidence>
<evidence type="ECO:0000256" key="10">
    <source>
        <dbReference type="ARBA" id="ARBA00023239"/>
    </source>
</evidence>
<accession>A0A410FS57</accession>
<feature type="modified residue" description="N6-(pyridoxal phosphate)lysine" evidence="12">
    <location>
        <position position="111"/>
    </location>
</feature>
<evidence type="ECO:0000256" key="7">
    <source>
        <dbReference type="ARBA" id="ARBA00022822"/>
    </source>
</evidence>
<dbReference type="NCBIfam" id="TIGR01415">
    <property type="entry name" value="trpB_rel"/>
    <property type="match status" value="1"/>
</dbReference>
<evidence type="ECO:0000256" key="8">
    <source>
        <dbReference type="ARBA" id="ARBA00022898"/>
    </source>
</evidence>
<dbReference type="GO" id="GO:0005737">
    <property type="term" value="C:cytoplasm"/>
    <property type="evidence" value="ECO:0007669"/>
    <property type="project" value="TreeGrafter"/>
</dbReference>
<comment type="cofactor">
    <cofactor evidence="1 12">
        <name>pyridoxal 5'-phosphate</name>
        <dbReference type="ChEBI" id="CHEBI:597326"/>
    </cofactor>
</comment>
<evidence type="ECO:0000256" key="9">
    <source>
        <dbReference type="ARBA" id="ARBA00023141"/>
    </source>
</evidence>
<comment type="pathway">
    <text evidence="3 12">Amino-acid biosynthesis; L-tryptophan biosynthesis; L-tryptophan from chorismate: step 5/5.</text>
</comment>
<keyword evidence="8 12" id="KW-0663">Pyridoxal phosphate</keyword>
<comment type="catalytic activity">
    <reaction evidence="11 12">
        <text>(1S,2R)-1-C-(indol-3-yl)glycerol 3-phosphate + L-serine = D-glyceraldehyde 3-phosphate + L-tryptophan + H2O</text>
        <dbReference type="Rhea" id="RHEA:10532"/>
        <dbReference type="ChEBI" id="CHEBI:15377"/>
        <dbReference type="ChEBI" id="CHEBI:33384"/>
        <dbReference type="ChEBI" id="CHEBI:57912"/>
        <dbReference type="ChEBI" id="CHEBI:58866"/>
        <dbReference type="ChEBI" id="CHEBI:59776"/>
        <dbReference type="EC" id="4.2.1.20"/>
    </reaction>
</comment>
<dbReference type="GO" id="GO:0030170">
    <property type="term" value="F:pyridoxal phosphate binding"/>
    <property type="evidence" value="ECO:0007669"/>
    <property type="project" value="InterPro"/>
</dbReference>
<dbReference type="HAMAP" id="MF_00133">
    <property type="entry name" value="Trp_synth_beta"/>
    <property type="match status" value="1"/>
</dbReference>
<dbReference type="Gene3D" id="3.40.50.1100">
    <property type="match status" value="2"/>
</dbReference>
<dbReference type="KEGG" id="bih:BIP78_0054"/>
<evidence type="ECO:0000256" key="6">
    <source>
        <dbReference type="ARBA" id="ARBA00022605"/>
    </source>
</evidence>
<keyword evidence="6 12" id="KW-0028">Amino-acid biosynthesis</keyword>
<dbReference type="InterPro" id="IPR006653">
    <property type="entry name" value="Trp_synth_b_CS"/>
</dbReference>
<dbReference type="SUPFAM" id="SSF53686">
    <property type="entry name" value="Tryptophan synthase beta subunit-like PLP-dependent enzymes"/>
    <property type="match status" value="1"/>
</dbReference>
<dbReference type="PIRSF" id="PIRSF500824">
    <property type="entry name" value="TrpB_prok"/>
    <property type="match status" value="1"/>
</dbReference>
<feature type="domain" description="Tryptophan synthase beta chain-like PALP" evidence="13">
    <location>
        <begin position="76"/>
        <end position="410"/>
    </location>
</feature>
<dbReference type="PIRSF" id="PIRSF001413">
    <property type="entry name" value="Trp_syn_beta"/>
    <property type="match status" value="1"/>
</dbReference>
<dbReference type="NCBIfam" id="NF009057">
    <property type="entry name" value="PRK12391.1"/>
    <property type="match status" value="1"/>
</dbReference>
<dbReference type="InterPro" id="IPR023026">
    <property type="entry name" value="Trp_synth_beta/beta-like"/>
</dbReference>
<evidence type="ECO:0000256" key="11">
    <source>
        <dbReference type="ARBA" id="ARBA00049047"/>
    </source>
</evidence>
<dbReference type="EMBL" id="CP034928">
    <property type="protein sequence ID" value="QAA75822.1"/>
    <property type="molecule type" value="Genomic_DNA"/>
</dbReference>
<dbReference type="PROSITE" id="PS00168">
    <property type="entry name" value="TRP_SYNTHASE_BETA"/>
    <property type="match status" value="1"/>
</dbReference>
<gene>
    <name evidence="12" type="primary">trpB</name>
    <name evidence="14" type="ORF">BIP78_0054</name>
</gene>
<keyword evidence="10 12" id="KW-0456">Lyase</keyword>
<evidence type="ECO:0000256" key="4">
    <source>
        <dbReference type="ARBA" id="ARBA00009982"/>
    </source>
</evidence>
<evidence type="ECO:0000259" key="13">
    <source>
        <dbReference type="Pfam" id="PF00291"/>
    </source>
</evidence>
<dbReference type="UniPathway" id="UPA00035">
    <property type="reaction ID" value="UER00044"/>
</dbReference>
<keyword evidence="7 12" id="KW-0822">Tryptophan biosynthesis</keyword>
<comment type="function">
    <text evidence="2 12">The beta subunit is responsible for the synthesis of L-tryptophan from indole and L-serine.</text>
</comment>
<organism evidence="14 15">
    <name type="scientific">Bipolaricaulis sibiricus</name>
    <dbReference type="NCBI Taxonomy" id="2501609"/>
    <lineage>
        <taxon>Bacteria</taxon>
        <taxon>Candidatus Bipolaricaulota</taxon>
        <taxon>Candidatus Bipolaricaulia</taxon>
        <taxon>Candidatus Bipolaricaulales</taxon>
        <taxon>Candidatus Bipolaricaulaceae</taxon>
        <taxon>Candidatus Bipolaricaulis</taxon>
    </lineage>
</organism>
<dbReference type="InterPro" id="IPR006316">
    <property type="entry name" value="Trp_synth_b-like"/>
</dbReference>
<comment type="similarity">
    <text evidence="4 12">Belongs to the TrpB family.</text>
</comment>
<reference evidence="15" key="1">
    <citation type="submission" date="2018-12" db="EMBL/GenBank/DDBJ databases">
        <title>Complete genome sequence of an uncultured bacterium of the candidate phylum Bipolaricaulota.</title>
        <authorList>
            <person name="Kadnikov V.V."/>
            <person name="Mardanov A.V."/>
            <person name="Beletsky A.V."/>
            <person name="Frank Y.A."/>
            <person name="Karnachuk O.V."/>
            <person name="Ravin N.V."/>
        </authorList>
    </citation>
    <scope>NUCLEOTIDE SEQUENCE [LARGE SCALE GENOMIC DNA]</scope>
</reference>
<dbReference type="InterPro" id="IPR001926">
    <property type="entry name" value="TrpB-like_PALP"/>
</dbReference>
<dbReference type="InterPro" id="IPR036052">
    <property type="entry name" value="TrpB-like_PALP_sf"/>
</dbReference>
<proteinExistence type="inferred from homology"/>
<dbReference type="GO" id="GO:0004834">
    <property type="term" value="F:tryptophan synthase activity"/>
    <property type="evidence" value="ECO:0007669"/>
    <property type="project" value="UniProtKB-UniRule"/>
</dbReference>
<dbReference type="Proteomes" id="UP000287233">
    <property type="component" value="Chromosome"/>
</dbReference>
<dbReference type="EC" id="4.2.1.20" evidence="12"/>
<dbReference type="PANTHER" id="PTHR48077:SF6">
    <property type="entry name" value="TRYPTOPHAN SYNTHASE"/>
    <property type="match status" value="1"/>
</dbReference>
<dbReference type="PANTHER" id="PTHR48077">
    <property type="entry name" value="TRYPTOPHAN SYNTHASE-RELATED"/>
    <property type="match status" value="1"/>
</dbReference>
<evidence type="ECO:0000313" key="15">
    <source>
        <dbReference type="Proteomes" id="UP000287233"/>
    </source>
</evidence>
<dbReference type="GO" id="GO:0052684">
    <property type="term" value="F:L-serine hydro-lyase (adding indole, L-tryptophan-forming) activity"/>
    <property type="evidence" value="ECO:0007669"/>
    <property type="project" value="TreeGrafter"/>
</dbReference>
<evidence type="ECO:0000256" key="1">
    <source>
        <dbReference type="ARBA" id="ARBA00001933"/>
    </source>
</evidence>
<name>A0A410FS57_BIPS1</name>
<dbReference type="AlphaFoldDB" id="A0A410FS57"/>
<keyword evidence="9 12" id="KW-0057">Aromatic amino acid biosynthesis</keyword>
<protein>
    <recommendedName>
        <fullName evidence="12">Tryptophan synthase beta chain</fullName>
        <ecNumber evidence="12">4.2.1.20</ecNumber>
    </recommendedName>
</protein>
<comment type="subunit">
    <text evidence="5 12">Tetramer of two alpha and two beta chains.</text>
</comment>